<keyword evidence="2" id="KW-1185">Reference proteome</keyword>
<evidence type="ECO:0000313" key="2">
    <source>
        <dbReference type="Proteomes" id="UP001230051"/>
    </source>
</evidence>
<dbReference type="Proteomes" id="UP001230051">
    <property type="component" value="Unassembled WGS sequence"/>
</dbReference>
<gene>
    <name evidence="1" type="ORF">AOXY_G30058</name>
</gene>
<dbReference type="AlphaFoldDB" id="A0AAD8FTZ1"/>
<dbReference type="EMBL" id="JAGXEW010000042">
    <property type="protein sequence ID" value="KAK1153184.1"/>
    <property type="molecule type" value="Genomic_DNA"/>
</dbReference>
<evidence type="ECO:0000313" key="1">
    <source>
        <dbReference type="EMBL" id="KAK1153184.1"/>
    </source>
</evidence>
<accession>A0AAD8FTZ1</accession>
<comment type="caution">
    <text evidence="1">The sequence shown here is derived from an EMBL/GenBank/DDBJ whole genome shotgun (WGS) entry which is preliminary data.</text>
</comment>
<sequence>MDLAVAELGEQRITFRGNDNDPEHFTRQIIQVYPKLTEVGGFELMRIIGTTRNRALCTIPNPNEGYTARYLRSPVTNVGQAVIYIRPLQRSITLEGHPGSSQSVGPQTRCLNCERDFPFVEIKGHFQSCNGVGA</sequence>
<organism evidence="1 2">
    <name type="scientific">Acipenser oxyrinchus oxyrinchus</name>
    <dbReference type="NCBI Taxonomy" id="40147"/>
    <lineage>
        <taxon>Eukaryota</taxon>
        <taxon>Metazoa</taxon>
        <taxon>Chordata</taxon>
        <taxon>Craniata</taxon>
        <taxon>Vertebrata</taxon>
        <taxon>Euteleostomi</taxon>
        <taxon>Actinopterygii</taxon>
        <taxon>Chondrostei</taxon>
        <taxon>Acipenseriformes</taxon>
        <taxon>Acipenseridae</taxon>
        <taxon>Acipenser</taxon>
    </lineage>
</organism>
<name>A0AAD8FTZ1_ACIOX</name>
<reference evidence="1" key="1">
    <citation type="submission" date="2022-02" db="EMBL/GenBank/DDBJ databases">
        <title>Atlantic sturgeon de novo genome assembly.</title>
        <authorList>
            <person name="Stock M."/>
            <person name="Klopp C."/>
            <person name="Guiguen Y."/>
            <person name="Cabau C."/>
            <person name="Parinello H."/>
            <person name="Santidrian Yebra-Pimentel E."/>
            <person name="Kuhl H."/>
            <person name="Dirks R.P."/>
            <person name="Guessner J."/>
            <person name="Wuertz S."/>
            <person name="Du K."/>
            <person name="Schartl M."/>
        </authorList>
    </citation>
    <scope>NUCLEOTIDE SEQUENCE</scope>
    <source>
        <strain evidence="1">STURGEONOMICS-FGT-2020</strain>
        <tissue evidence="1">Whole blood</tissue>
    </source>
</reference>
<proteinExistence type="predicted"/>
<protein>
    <submittedName>
        <fullName evidence="1">Uncharacterized protein</fullName>
    </submittedName>
</protein>